<proteinExistence type="predicted"/>
<comment type="caution">
    <text evidence="1">The sequence shown here is derived from an EMBL/GenBank/DDBJ whole genome shotgun (WGS) entry which is preliminary data.</text>
</comment>
<reference evidence="1 2" key="1">
    <citation type="submission" date="2019-12" db="EMBL/GenBank/DDBJ databases">
        <authorList>
            <person name="Zhang Y.-J."/>
        </authorList>
    </citation>
    <scope>NUCLEOTIDE SEQUENCE [LARGE SCALE GENOMIC DNA]</scope>
    <source>
        <strain evidence="1 2">H18S-6</strain>
    </source>
</reference>
<dbReference type="Proteomes" id="UP000441586">
    <property type="component" value="Unassembled WGS sequence"/>
</dbReference>
<organism evidence="1 2">
    <name type="scientific">Parasedimentitalea maritima</name>
    <dbReference type="NCBI Taxonomy" id="2578117"/>
    <lineage>
        <taxon>Bacteria</taxon>
        <taxon>Pseudomonadati</taxon>
        <taxon>Pseudomonadota</taxon>
        <taxon>Alphaproteobacteria</taxon>
        <taxon>Rhodobacterales</taxon>
        <taxon>Paracoccaceae</taxon>
        <taxon>Parasedimentitalea</taxon>
    </lineage>
</organism>
<sequence>MTSSKKTTTIRPPQNALRVKAWRDLPTNAAPARYKITGFDGRSHEIIIAKGNRIILDALVNQPVYCASSVRISDRVCILRHQYHVPIAKEMFENDTATDRAKFGVYFLSAKVERISRDGGAE</sequence>
<dbReference type="RefSeq" id="WP_158981636.1">
    <property type="nucleotide sequence ID" value="NZ_WSFO01000018.1"/>
</dbReference>
<name>A0A6A4R6T5_9RHOB</name>
<dbReference type="AlphaFoldDB" id="A0A6A4R6T5"/>
<evidence type="ECO:0000313" key="2">
    <source>
        <dbReference type="Proteomes" id="UP000441586"/>
    </source>
</evidence>
<evidence type="ECO:0000313" key="1">
    <source>
        <dbReference type="EMBL" id="KAE9625939.1"/>
    </source>
</evidence>
<accession>A0A6A4R6T5</accession>
<gene>
    <name evidence="1" type="ORF">GP644_22050</name>
</gene>
<protein>
    <submittedName>
        <fullName evidence="1">Uncharacterized protein</fullName>
    </submittedName>
</protein>
<dbReference type="EMBL" id="WSFO01000018">
    <property type="protein sequence ID" value="KAE9625939.1"/>
    <property type="molecule type" value="Genomic_DNA"/>
</dbReference>